<feature type="transmembrane region" description="Helical" evidence="1">
    <location>
        <begin position="34"/>
        <end position="54"/>
    </location>
</feature>
<comment type="caution">
    <text evidence="2">The sequence shown here is derived from an EMBL/GenBank/DDBJ whole genome shotgun (WGS) entry which is preliminary data.</text>
</comment>
<evidence type="ECO:0000256" key="1">
    <source>
        <dbReference type="SAM" id="Phobius"/>
    </source>
</evidence>
<dbReference type="AlphaFoldDB" id="A0A940IBV7"/>
<organism evidence="2 3">
    <name type="scientific">Candidatus Enterousia excrementavium</name>
    <dbReference type="NCBI Taxonomy" id="2840789"/>
    <lineage>
        <taxon>Bacteria</taxon>
        <taxon>Pseudomonadati</taxon>
        <taxon>Pseudomonadota</taxon>
        <taxon>Alphaproteobacteria</taxon>
        <taxon>Candidatus Enterousia</taxon>
    </lineage>
</organism>
<dbReference type="Proteomes" id="UP000721442">
    <property type="component" value="Unassembled WGS sequence"/>
</dbReference>
<gene>
    <name evidence="2" type="ORF">IAC77_04255</name>
</gene>
<keyword evidence="1" id="KW-0812">Transmembrane</keyword>
<keyword evidence="1" id="KW-1133">Transmembrane helix</keyword>
<evidence type="ECO:0000313" key="3">
    <source>
        <dbReference type="Proteomes" id="UP000721442"/>
    </source>
</evidence>
<keyword evidence="1" id="KW-0472">Membrane</keyword>
<name>A0A940IBV7_9PROT</name>
<proteinExistence type="predicted"/>
<accession>A0A940IBV7</accession>
<protein>
    <submittedName>
        <fullName evidence="2">Uncharacterized protein</fullName>
    </submittedName>
</protein>
<evidence type="ECO:0000313" key="2">
    <source>
        <dbReference type="EMBL" id="MBO8407640.1"/>
    </source>
</evidence>
<sequence>MKKANTKTTKTKLTKTAGVAADCPVNCCSVGHRIWGAVALAGLFSCGLFLGLAYGGNGAVRNQLSAQQCDAIANEIISITQRGANADDAKTLQELNDAYSAGCAGRLVVIERTSVVPVSENHPEIMATCVRIEQLLKDRLYPESEPEYWKHLQNADTYSTLADRGCADNAEMYKTLALRELEIATALRPTEDMQVGDAEIVIDTFKKLDMQREAQDFLNKIEQLIDPATEFILKMEQIINE</sequence>
<reference evidence="2" key="1">
    <citation type="submission" date="2020-10" db="EMBL/GenBank/DDBJ databases">
        <authorList>
            <person name="Gilroy R."/>
        </authorList>
    </citation>
    <scope>NUCLEOTIDE SEQUENCE</scope>
    <source>
        <strain evidence="2">B1-16210</strain>
    </source>
</reference>
<dbReference type="EMBL" id="JADINE010000051">
    <property type="protein sequence ID" value="MBO8407640.1"/>
    <property type="molecule type" value="Genomic_DNA"/>
</dbReference>
<reference evidence="2" key="2">
    <citation type="journal article" date="2021" name="PeerJ">
        <title>Extensive microbial diversity within the chicken gut microbiome revealed by metagenomics and culture.</title>
        <authorList>
            <person name="Gilroy R."/>
            <person name="Ravi A."/>
            <person name="Getino M."/>
            <person name="Pursley I."/>
            <person name="Horton D.L."/>
            <person name="Alikhan N.F."/>
            <person name="Baker D."/>
            <person name="Gharbi K."/>
            <person name="Hall N."/>
            <person name="Watson M."/>
            <person name="Adriaenssens E.M."/>
            <person name="Foster-Nyarko E."/>
            <person name="Jarju S."/>
            <person name="Secka A."/>
            <person name="Antonio M."/>
            <person name="Oren A."/>
            <person name="Chaudhuri R.R."/>
            <person name="La Ragione R."/>
            <person name="Hildebrand F."/>
            <person name="Pallen M.J."/>
        </authorList>
    </citation>
    <scope>NUCLEOTIDE SEQUENCE</scope>
    <source>
        <strain evidence="2">B1-16210</strain>
    </source>
</reference>